<name>A0ABP0EWT2_CLALP</name>
<dbReference type="PANTHER" id="PTHR20003">
    <property type="entry name" value="GLYCOPROTEIN-RELATED"/>
    <property type="match status" value="1"/>
</dbReference>
<evidence type="ECO:0000313" key="2">
    <source>
        <dbReference type="Proteomes" id="UP001642483"/>
    </source>
</evidence>
<dbReference type="EMBL" id="CAWYQH010000001">
    <property type="protein sequence ID" value="CAK8671900.1"/>
    <property type="molecule type" value="Genomic_DNA"/>
</dbReference>
<proteinExistence type="predicted"/>
<keyword evidence="2" id="KW-1185">Reference proteome</keyword>
<organism evidence="1 2">
    <name type="scientific">Clavelina lepadiformis</name>
    <name type="common">Light-bulb sea squirt</name>
    <name type="synonym">Ascidia lepadiformis</name>
    <dbReference type="NCBI Taxonomy" id="159417"/>
    <lineage>
        <taxon>Eukaryota</taxon>
        <taxon>Metazoa</taxon>
        <taxon>Chordata</taxon>
        <taxon>Tunicata</taxon>
        <taxon>Ascidiacea</taxon>
        <taxon>Aplousobranchia</taxon>
        <taxon>Clavelinidae</taxon>
        <taxon>Clavelina</taxon>
    </lineage>
</organism>
<protein>
    <recommendedName>
        <fullName evidence="3">SGNH domain-containing protein</fullName>
    </recommendedName>
</protein>
<reference evidence="1 2" key="1">
    <citation type="submission" date="2024-02" db="EMBL/GenBank/DDBJ databases">
        <authorList>
            <person name="Daric V."/>
            <person name="Darras S."/>
        </authorList>
    </citation>
    <scope>NUCLEOTIDE SEQUENCE [LARGE SCALE GENOMIC DNA]</scope>
</reference>
<comment type="caution">
    <text evidence="1">The sequence shown here is derived from an EMBL/GenBank/DDBJ whole genome shotgun (WGS) entry which is preliminary data.</text>
</comment>
<accession>A0ABP0EWT2</accession>
<gene>
    <name evidence="1" type="ORF">CVLEPA_LOCUS930</name>
</gene>
<evidence type="ECO:0008006" key="3">
    <source>
        <dbReference type="Google" id="ProtNLM"/>
    </source>
</evidence>
<dbReference type="Proteomes" id="UP001642483">
    <property type="component" value="Unassembled WGS sequence"/>
</dbReference>
<dbReference type="PANTHER" id="PTHR20003:SF7">
    <property type="entry name" value="SGNH DOMAIN-CONTAINING PROTEIN"/>
    <property type="match status" value="1"/>
</dbReference>
<sequence length="598" mass="67984">MTEEAKHLCMSCQMYKLPICRKIISDMNDVADPGSLCGGKLPSFNLKVLTYYSNDYKDEFINLVNTLAGKNGTLIMLGVGYHMSCLAKPVIDNFLNPALSAIGHYYTSNKLTGPRWPRIFFVLPMPTGLLKPPQHLGMQNDVKMRQLAIEITKYCKEHDIPVFDFRALGKHVHSFDGTHYGLGVNLMKIQILINYLDSLLLCWENRQSIWVFEKIMAPANGLNCDKILLNLTSGTWVVDKHNKSRDLFFNEILLNYRRRRGILQEPVRMDGFCGYKHLSKKPVNSTWKDVGSLCDAYSSKPCCSNQQGGVCVSTSEKFECKCKSCIDMRVYKHAELSAWELDDPRCWWRNYSAIEACHVIEQSPFNDIYYVGDSFMRNMFMTTLMLLVADPVRGAWPKKMTEEAKHLCMSCQMYKLPICRKIISDMNDVADPGSLCGGKSPSFNLKVLTYYSNDYKDEFINLVNTLAGKNGTLIMLGVGYHMSCLAKPVIDNFLNPALSAIGHYYTSNKLTGPRWPRIFFVLPMPTGLLKPPQHLGMQNDVKMGQFAIEITKYCKEHDIPVFDFRALGKHVHSFDGTHYGLGVNLMKIQILINYLDSL</sequence>
<evidence type="ECO:0000313" key="1">
    <source>
        <dbReference type="EMBL" id="CAK8671900.1"/>
    </source>
</evidence>